<proteinExistence type="predicted"/>
<dbReference type="STRING" id="1798381.A2721_01670"/>
<gene>
    <name evidence="1" type="ORF">A2721_01670</name>
</gene>
<reference evidence="1 2" key="1">
    <citation type="journal article" date="2016" name="Nat. Commun.">
        <title>Thousands of microbial genomes shed light on interconnected biogeochemical processes in an aquifer system.</title>
        <authorList>
            <person name="Anantharaman K."/>
            <person name="Brown C.T."/>
            <person name="Hug L.A."/>
            <person name="Sharon I."/>
            <person name="Castelle C.J."/>
            <person name="Probst A.J."/>
            <person name="Thomas B.C."/>
            <person name="Singh A."/>
            <person name="Wilkins M.J."/>
            <person name="Karaoz U."/>
            <person name="Brodie E.L."/>
            <person name="Williams K.H."/>
            <person name="Hubbard S.S."/>
            <person name="Banfield J.F."/>
        </authorList>
    </citation>
    <scope>NUCLEOTIDE SEQUENCE [LARGE SCALE GENOMIC DNA]</scope>
</reference>
<organism evidence="1 2">
    <name type="scientific">Candidatus Gottesmanbacteria bacterium RIFCSPHIGHO2_01_FULL_47_48</name>
    <dbReference type="NCBI Taxonomy" id="1798381"/>
    <lineage>
        <taxon>Bacteria</taxon>
        <taxon>Candidatus Gottesmaniibacteriota</taxon>
    </lineage>
</organism>
<protein>
    <recommendedName>
        <fullName evidence="3">Ribbon-helix-helix protein CopG domain-containing protein</fullName>
    </recommendedName>
</protein>
<comment type="caution">
    <text evidence="1">The sequence shown here is derived from an EMBL/GenBank/DDBJ whole genome shotgun (WGS) entry which is preliminary data.</text>
</comment>
<evidence type="ECO:0000313" key="2">
    <source>
        <dbReference type="Proteomes" id="UP000177871"/>
    </source>
</evidence>
<dbReference type="EMBL" id="MFJK01000014">
    <property type="protein sequence ID" value="OGG18477.1"/>
    <property type="molecule type" value="Genomic_DNA"/>
</dbReference>
<dbReference type="Proteomes" id="UP000177871">
    <property type="component" value="Unassembled WGS sequence"/>
</dbReference>
<evidence type="ECO:0008006" key="3">
    <source>
        <dbReference type="Google" id="ProtNLM"/>
    </source>
</evidence>
<name>A0A1F6A2A8_9BACT</name>
<dbReference type="AlphaFoldDB" id="A0A1F6A2A8"/>
<accession>A0A1F6A2A8</accession>
<sequence>MLNIRTNILFDQSMWKQLQNLAKSQNTSIGQLVRSAVKKTYSQDEIQRRRAAAIEKTFKIRPKLKNLDFEELINYGRER</sequence>
<evidence type="ECO:0000313" key="1">
    <source>
        <dbReference type="EMBL" id="OGG18477.1"/>
    </source>
</evidence>